<dbReference type="InterPro" id="IPR053280">
    <property type="entry name" value="Aerolysin-like_pore-former"/>
</dbReference>
<sequence length="317" mass="34737">MSYLAGIHVIGGQGGSNFDFNGTNNGSTVRKIWVWAAGWQIKSMKIWLTDGREQQFGNPAGNHSEFEFQDGECMTSLSLWGNGAGTRLGAIKFKTNRSREFFAHMTDWGLKTEYPIDVGSGICVGVTGSAGSDIDCLGFMFINTVKSTKLRNVEYPTLHSEIPKVAVEELKSMTYHNNTSETQEYKIETSKKITKTSSWSVTNKLEFTFSFEVSAGIPEVVDVKTGFAFTVGTESTRSLANSEERTEVLSFPIKVAPGKTVDVDITIGRAAFDLPYKGTVEITCYNGSVLTFPTSGTYKGVTYTEAKTTVNESKKSL</sequence>
<dbReference type="SUPFAM" id="SSF56973">
    <property type="entry name" value="Aerolisin/ETX pore-forming domain"/>
    <property type="match status" value="1"/>
</dbReference>
<dbReference type="PANTHER" id="PTHR34007:SF1">
    <property type="entry name" value="AEROLYSIN-LIKE PROTEIN-RELATED"/>
    <property type="match status" value="1"/>
</dbReference>
<dbReference type="InterPro" id="IPR001229">
    <property type="entry name" value="Jacalin-like_lectin_dom"/>
</dbReference>
<feature type="domain" description="Jacalin-type lectin" evidence="1">
    <location>
        <begin position="4"/>
        <end position="143"/>
    </location>
</feature>
<name>F2ZAL5_PLOLI</name>
<protein>
    <submittedName>
        <fullName evidence="2">PL-toxin I</fullName>
    </submittedName>
</protein>
<gene>
    <name evidence="2" type="primary">pltx-I</name>
</gene>
<dbReference type="Pfam" id="PF03318">
    <property type="entry name" value="ETX_MTX2"/>
    <property type="match status" value="1"/>
</dbReference>
<accession>F2ZAL5</accession>
<dbReference type="CDD" id="cd20221">
    <property type="entry name" value="PFM_Dln1-like"/>
    <property type="match status" value="1"/>
</dbReference>
<dbReference type="AlphaFoldDB" id="F2ZAL5"/>
<dbReference type="SMART" id="SM00915">
    <property type="entry name" value="Jacalin"/>
    <property type="match status" value="1"/>
</dbReference>
<dbReference type="Gene3D" id="2.170.15.10">
    <property type="entry name" value="Proaerolysin, chain A, domain 3"/>
    <property type="match status" value="1"/>
</dbReference>
<organism evidence="2">
    <name type="scientific">Plotosus lineatus</name>
    <name type="common">Striped eel catfish</name>
    <name type="synonym">Silurus lineatus</name>
    <dbReference type="NCBI Taxonomy" id="243562"/>
    <lineage>
        <taxon>Eukaryota</taxon>
        <taxon>Metazoa</taxon>
        <taxon>Chordata</taxon>
        <taxon>Craniata</taxon>
        <taxon>Vertebrata</taxon>
        <taxon>Euteleostomi</taxon>
        <taxon>Actinopterygii</taxon>
        <taxon>Neopterygii</taxon>
        <taxon>Teleostei</taxon>
        <taxon>Ostariophysi</taxon>
        <taxon>Siluriformes</taxon>
        <taxon>Plotosidae</taxon>
        <taxon>Plotosus</taxon>
    </lineage>
</organism>
<dbReference type="PANTHER" id="PTHR34007">
    <property type="entry name" value="AEROLYSIN-LIKE PROTEIN-RELATED"/>
    <property type="match status" value="1"/>
</dbReference>
<dbReference type="CDD" id="cd09302">
    <property type="entry name" value="Jacalin_like"/>
    <property type="match status" value="1"/>
</dbReference>
<proteinExistence type="evidence at transcript level"/>
<reference evidence="2" key="1">
    <citation type="journal article" date="2011" name="Toxicon">
        <title>Purification, characterization and cDNA cloning of two natterin-like toxins from the skin secretion of oriental catfish Plotosus lineatus.</title>
        <authorList>
            <person name="Tamura S."/>
            <person name="Yamakawa M."/>
            <person name="Shiomi K."/>
        </authorList>
    </citation>
    <scope>NUCLEOTIDE SEQUENCE</scope>
</reference>
<dbReference type="InterPro" id="IPR004991">
    <property type="entry name" value="Aerolysin-like"/>
</dbReference>
<dbReference type="EMBL" id="AB625340">
    <property type="protein sequence ID" value="BAK19070.1"/>
    <property type="molecule type" value="mRNA"/>
</dbReference>
<dbReference type="Pfam" id="PF01419">
    <property type="entry name" value="Jacalin"/>
    <property type="match status" value="1"/>
</dbReference>
<dbReference type="InterPro" id="IPR036404">
    <property type="entry name" value="Jacalin-like_lectin_dom_sf"/>
</dbReference>
<dbReference type="PROSITE" id="PS51752">
    <property type="entry name" value="JACALIN_LECTIN"/>
    <property type="match status" value="1"/>
</dbReference>
<evidence type="ECO:0000313" key="2">
    <source>
        <dbReference type="EMBL" id="BAK19070.1"/>
    </source>
</evidence>
<dbReference type="SMR" id="F2ZAL5"/>
<evidence type="ECO:0000259" key="1">
    <source>
        <dbReference type="PROSITE" id="PS51752"/>
    </source>
</evidence>
<dbReference type="Gene3D" id="2.100.10.30">
    <property type="entry name" value="Jacalin-like lectin domain"/>
    <property type="match status" value="1"/>
</dbReference>